<organism evidence="2 3">
    <name type="scientific">Chlorella sorokiniana</name>
    <name type="common">Freshwater green alga</name>
    <dbReference type="NCBI Taxonomy" id="3076"/>
    <lineage>
        <taxon>Eukaryota</taxon>
        <taxon>Viridiplantae</taxon>
        <taxon>Chlorophyta</taxon>
        <taxon>core chlorophytes</taxon>
        <taxon>Trebouxiophyceae</taxon>
        <taxon>Chlorellales</taxon>
        <taxon>Chlorellaceae</taxon>
        <taxon>Chlorella clade</taxon>
        <taxon>Chlorella</taxon>
    </lineage>
</organism>
<keyword evidence="1" id="KW-0472">Membrane</keyword>
<comment type="caution">
    <text evidence="2">The sequence shown here is derived from an EMBL/GenBank/DDBJ whole genome shotgun (WGS) entry which is preliminary data.</text>
</comment>
<feature type="transmembrane region" description="Helical" evidence="1">
    <location>
        <begin position="36"/>
        <end position="58"/>
    </location>
</feature>
<accession>A0A2P6TYF1</accession>
<keyword evidence="1" id="KW-0812">Transmembrane</keyword>
<evidence type="ECO:0000256" key="1">
    <source>
        <dbReference type="SAM" id="Phobius"/>
    </source>
</evidence>
<sequence length="94" mass="11075">MVLPDDVQPVQTTFLLSWFESWFAGDDYARAATRRALLELLVFYIFIALGFGLLYFTWKSNQNLRRWKADFKTTVDAQRGRQFEADTAKMYGMF</sequence>
<proteinExistence type="predicted"/>
<name>A0A2P6TYF1_CHLSO</name>
<keyword evidence="3" id="KW-1185">Reference proteome</keyword>
<dbReference type="AlphaFoldDB" id="A0A2P6TYF1"/>
<dbReference type="Proteomes" id="UP000239899">
    <property type="component" value="Unassembled WGS sequence"/>
</dbReference>
<reference evidence="2 3" key="1">
    <citation type="journal article" date="2018" name="Plant J.">
        <title>Genome sequences of Chlorella sorokiniana UTEX 1602 and Micractinium conductrix SAG 241.80: implications to maltose excretion by a green alga.</title>
        <authorList>
            <person name="Arriola M.B."/>
            <person name="Velmurugan N."/>
            <person name="Zhang Y."/>
            <person name="Plunkett M.H."/>
            <person name="Hondzo H."/>
            <person name="Barney B.M."/>
        </authorList>
    </citation>
    <scope>NUCLEOTIDE SEQUENCE [LARGE SCALE GENOMIC DNA]</scope>
    <source>
        <strain evidence="3">UTEX 1602</strain>
    </source>
</reference>
<evidence type="ECO:0000313" key="3">
    <source>
        <dbReference type="Proteomes" id="UP000239899"/>
    </source>
</evidence>
<gene>
    <name evidence="2" type="ORF">C2E21_2689</name>
</gene>
<dbReference type="OrthoDB" id="506564at2759"/>
<dbReference type="EMBL" id="LHPG02000004">
    <property type="protein sequence ID" value="PRW59083.1"/>
    <property type="molecule type" value="Genomic_DNA"/>
</dbReference>
<evidence type="ECO:0000313" key="2">
    <source>
        <dbReference type="EMBL" id="PRW59083.1"/>
    </source>
</evidence>
<keyword evidence="1" id="KW-1133">Transmembrane helix</keyword>
<protein>
    <submittedName>
        <fullName evidence="2">Uncharacterized protein</fullName>
    </submittedName>
</protein>